<proteinExistence type="predicted"/>
<feature type="region of interest" description="Disordered" evidence="1">
    <location>
        <begin position="54"/>
        <end position="88"/>
    </location>
</feature>
<dbReference type="AlphaFoldDB" id="A0A9Q0BMH1"/>
<dbReference type="EMBL" id="JAMKOV010000012">
    <property type="protein sequence ID" value="KAI8037642.1"/>
    <property type="molecule type" value="Genomic_DNA"/>
</dbReference>
<sequence length="88" mass="9923">MAVPETALHLFFQSCPISVPSKPKQTEHTEVFGCVYFKLTPVCKSEKCDKPNDVYQQQKAKHGKSKSRTEQQTHKGKQIGEEAKTGCR</sequence>
<evidence type="ECO:0000256" key="1">
    <source>
        <dbReference type="SAM" id="MobiDB-lite"/>
    </source>
</evidence>
<evidence type="ECO:0000313" key="3">
    <source>
        <dbReference type="Proteomes" id="UP001059596"/>
    </source>
</evidence>
<evidence type="ECO:0000313" key="2">
    <source>
        <dbReference type="EMBL" id="KAI8037642.1"/>
    </source>
</evidence>
<reference evidence="2" key="1">
    <citation type="journal article" date="2023" name="Genome Biol. Evol.">
        <title>Long-read-based Genome Assembly of Drosophila gunungcola Reveals Fewer Chemosensory Genes in Flower-breeding Species.</title>
        <authorList>
            <person name="Negi A."/>
            <person name="Liao B.Y."/>
            <person name="Yeh S.D."/>
        </authorList>
    </citation>
    <scope>NUCLEOTIDE SEQUENCE</scope>
    <source>
        <strain evidence="2">Sukarami</strain>
    </source>
</reference>
<comment type="caution">
    <text evidence="2">The sequence shown here is derived from an EMBL/GenBank/DDBJ whole genome shotgun (WGS) entry which is preliminary data.</text>
</comment>
<gene>
    <name evidence="2" type="ORF">M5D96_009810</name>
</gene>
<organism evidence="2 3">
    <name type="scientific">Drosophila gunungcola</name>
    <name type="common">fruit fly</name>
    <dbReference type="NCBI Taxonomy" id="103775"/>
    <lineage>
        <taxon>Eukaryota</taxon>
        <taxon>Metazoa</taxon>
        <taxon>Ecdysozoa</taxon>
        <taxon>Arthropoda</taxon>
        <taxon>Hexapoda</taxon>
        <taxon>Insecta</taxon>
        <taxon>Pterygota</taxon>
        <taxon>Neoptera</taxon>
        <taxon>Endopterygota</taxon>
        <taxon>Diptera</taxon>
        <taxon>Brachycera</taxon>
        <taxon>Muscomorpha</taxon>
        <taxon>Ephydroidea</taxon>
        <taxon>Drosophilidae</taxon>
        <taxon>Drosophila</taxon>
        <taxon>Sophophora</taxon>
    </lineage>
</organism>
<accession>A0A9Q0BMH1</accession>
<name>A0A9Q0BMH1_9MUSC</name>
<feature type="compositionally biased region" description="Basic and acidic residues" evidence="1">
    <location>
        <begin position="67"/>
        <end position="88"/>
    </location>
</feature>
<protein>
    <submittedName>
        <fullName evidence="2">Uncharacterized protein</fullName>
    </submittedName>
</protein>
<dbReference type="Proteomes" id="UP001059596">
    <property type="component" value="Unassembled WGS sequence"/>
</dbReference>
<keyword evidence="3" id="KW-1185">Reference proteome</keyword>